<evidence type="ECO:0000256" key="1">
    <source>
        <dbReference type="SAM" id="Phobius"/>
    </source>
</evidence>
<keyword evidence="3" id="KW-1185">Reference proteome</keyword>
<dbReference type="Pfam" id="PF04307">
    <property type="entry name" value="YdjM"/>
    <property type="match status" value="1"/>
</dbReference>
<proteinExistence type="predicted"/>
<organism evidence="2 3">
    <name type="scientific">Methylomonas fluvii</name>
    <dbReference type="NCBI Taxonomy" id="1854564"/>
    <lineage>
        <taxon>Bacteria</taxon>
        <taxon>Pseudomonadati</taxon>
        <taxon>Pseudomonadota</taxon>
        <taxon>Gammaproteobacteria</taxon>
        <taxon>Methylococcales</taxon>
        <taxon>Methylococcaceae</taxon>
        <taxon>Methylomonas</taxon>
    </lineage>
</organism>
<dbReference type="GO" id="GO:0016787">
    <property type="term" value="F:hydrolase activity"/>
    <property type="evidence" value="ECO:0007669"/>
    <property type="project" value="UniProtKB-KW"/>
</dbReference>
<evidence type="ECO:0000313" key="2">
    <source>
        <dbReference type="EMBL" id="MBD9362814.1"/>
    </source>
</evidence>
<feature type="transmembrane region" description="Helical" evidence="1">
    <location>
        <begin position="135"/>
        <end position="160"/>
    </location>
</feature>
<comment type="caution">
    <text evidence="2">The sequence shown here is derived from an EMBL/GenBank/DDBJ whole genome shotgun (WGS) entry which is preliminary data.</text>
</comment>
<protein>
    <submittedName>
        <fullName evidence="2">Metal-dependent hydrolase</fullName>
    </submittedName>
</protein>
<feature type="transmembrane region" description="Helical" evidence="1">
    <location>
        <begin position="61"/>
        <end position="80"/>
    </location>
</feature>
<gene>
    <name evidence="2" type="ORF">EBB_20360</name>
</gene>
<dbReference type="InterPro" id="IPR007404">
    <property type="entry name" value="YdjM-like"/>
</dbReference>
<reference evidence="2 3" key="1">
    <citation type="submission" date="2020-09" db="EMBL/GenBank/DDBJ databases">
        <title>Methylomonas albis sp. nov. and Methylomonas fluvii sp. nov.: Two cold-adapted methanotrophs from the River Elbe and an amended description of Methylovulum psychrotolerans strain Eb1.</title>
        <authorList>
            <person name="Bussmann I.K."/>
            <person name="Klings K.-W."/>
            <person name="Warnstedt J."/>
            <person name="Hoppert M."/>
            <person name="Saborowski A."/>
            <person name="Horn F."/>
            <person name="Liebner S."/>
        </authorList>
    </citation>
    <scope>NUCLEOTIDE SEQUENCE [LARGE SCALE GENOMIC DNA]</scope>
    <source>
        <strain evidence="2 3">EbB</strain>
    </source>
</reference>
<keyword evidence="1" id="KW-0472">Membrane</keyword>
<dbReference type="EMBL" id="JACXST010000003">
    <property type="protein sequence ID" value="MBD9362814.1"/>
    <property type="molecule type" value="Genomic_DNA"/>
</dbReference>
<keyword evidence="2" id="KW-0378">Hydrolase</keyword>
<accession>A0ABR9DKQ9</accession>
<feature type="transmembrane region" description="Helical" evidence="1">
    <location>
        <begin position="92"/>
        <end position="115"/>
    </location>
</feature>
<feature type="transmembrane region" description="Helical" evidence="1">
    <location>
        <begin position="20"/>
        <end position="41"/>
    </location>
</feature>
<keyword evidence="1" id="KW-0812">Transmembrane</keyword>
<name>A0ABR9DKQ9_9GAMM</name>
<sequence>MIVAHLPAGYIVSTLLFRRFAKYGVTGINFLRAGMLGSIAPDLDMIYFYGFDHRAHPHHSYFSHFPSVWLLLLTMAILCFQHCRHKKLPVLALIFTGNGMLHMVLDYISTNIYWLAPFVNKPFALIKVPSVYQDWWLNFLLHRSFVLEILLVIWATGLWLKRRSNRHELVE</sequence>
<dbReference type="RefSeq" id="WP_192395554.1">
    <property type="nucleotide sequence ID" value="NZ_CAJHIU010000003.1"/>
</dbReference>
<dbReference type="Proteomes" id="UP000641152">
    <property type="component" value="Unassembled WGS sequence"/>
</dbReference>
<keyword evidence="1" id="KW-1133">Transmembrane helix</keyword>
<evidence type="ECO:0000313" key="3">
    <source>
        <dbReference type="Proteomes" id="UP000641152"/>
    </source>
</evidence>